<dbReference type="InterPro" id="IPR032809">
    <property type="entry name" value="Put_HupE_UreJ"/>
</dbReference>
<evidence type="ECO:0000313" key="1">
    <source>
        <dbReference type="EMBL" id="CAJ01626.1"/>
    </source>
</evidence>
<dbReference type="Pfam" id="PF13795">
    <property type="entry name" value="HupE_UreJ_2"/>
    <property type="match status" value="1"/>
</dbReference>
<gene>
    <name evidence="1" type="ORF">orf73</name>
</gene>
<organism evidence="1">
    <name type="scientific">Methylocapsa acidiphila</name>
    <dbReference type="NCBI Taxonomy" id="133552"/>
    <lineage>
        <taxon>Bacteria</taxon>
        <taxon>Pseudomonadati</taxon>
        <taxon>Pseudomonadota</taxon>
        <taxon>Alphaproteobacteria</taxon>
        <taxon>Hyphomicrobiales</taxon>
        <taxon>Beijerinckiaceae</taxon>
        <taxon>Methylocapsa</taxon>
    </lineage>
</organism>
<proteinExistence type="predicted"/>
<name>Q2VNK6_METAI</name>
<protein>
    <recommendedName>
        <fullName evidence="2">HupE/UreJ family protein</fullName>
    </recommendedName>
</protein>
<reference evidence="1" key="1">
    <citation type="submission" date="2005-06" db="EMBL/GenBank/DDBJ databases">
        <title>First Genome Data from Uncultured Upland Soil Cluster a Methanotrophs Provide Further Evidence for a Close Phylogenetic Relationship to Methylocapsa acidiphila B2 and High-Affinity Methanotrophy Based on pMMO.</title>
        <authorList>
            <person name="Ricke P."/>
            <person name="Kube M."/>
            <person name="Nakagawa S."/>
            <person name="Erkel C."/>
            <person name="Reinhardt R."/>
            <person name="Liesack W."/>
        </authorList>
    </citation>
    <scope>NUCLEOTIDE SEQUENCE</scope>
</reference>
<evidence type="ECO:0008006" key="2">
    <source>
        <dbReference type="Google" id="ProtNLM"/>
    </source>
</evidence>
<dbReference type="EMBL" id="CT005238">
    <property type="protein sequence ID" value="CAJ01626.1"/>
    <property type="molecule type" value="Genomic_DNA"/>
</dbReference>
<sequence length="385" mass="40922">MAEASRRSTAGFNWTALNGNPILARGGAVLAALVFLLFAAALPAAAHTADISTARIVPKGDRLYSVDVALLATDLERMFSTEDQASDLSAPGALEKAIGLFILKRVDLEGADGKKCRGSVDSAGEDPESADGARIVMTFDCSDVQGNIFYNAQPLLEVAGSRARQHTFIGEGANASQSVVDQSNARFDLSAPPASVWQLAGRYLYAGVEHILTGYDHIAFLLAVVLWARRVWPVVKIVTAFTVSHSVTLSLAVLGIARLPAAPIEAAIAFSIIFVAVENFFSRNVDNRWMVTFLFGFIHGFGFASGLLELGVPRNAIAPALASFNIGVELGQIGIVLIVVPALLAIDRLTGGKRSPRLVYGASIIIALLGGYWLLMRTVFLHASS</sequence>
<accession>Q2VNK6</accession>
<dbReference type="AlphaFoldDB" id="Q2VNK6"/>